<dbReference type="KEGG" id="nvr:FEJ81_17990"/>
<dbReference type="EMBL" id="CP040330">
    <property type="protein sequence ID" value="QCS44136.1"/>
    <property type="molecule type" value="Genomic_DNA"/>
</dbReference>
<reference evidence="2" key="1">
    <citation type="submission" date="2019-05" db="EMBL/GenBank/DDBJ databases">
        <title>Genome sequence and methylation pattern of the halophilic Archaeon Natrinema versiforme BOL5-4.</title>
        <authorList>
            <person name="DasSarma P."/>
            <person name="Anton B.P."/>
            <person name="DasSarma S.L."/>
            <person name="Martinez F.L."/>
            <person name="Guzman D."/>
            <person name="Roberts R.J."/>
            <person name="DasSarma S."/>
        </authorList>
    </citation>
    <scope>NUCLEOTIDE SEQUENCE [LARGE SCALE GENOMIC DNA]</scope>
    <source>
        <strain evidence="2">BOL5-4</strain>
    </source>
</reference>
<dbReference type="GeneID" id="40267206"/>
<dbReference type="AlphaFoldDB" id="A0A4V1G052"/>
<gene>
    <name evidence="1" type="ORF">FEJ81_17990</name>
</gene>
<accession>A0A4V1G052</accession>
<sequence length="327" mass="35518">MGTGLEDRPTERAGGRWRVTRREALAAVGGAALASSVGASKTATDRDDAPVRVRVYPGDVPLQARLRYGLDELRRDWPTPLRDARSAIDAAFEQVLAYAGERERLESLEISVERGDPIRFPPSETPLSTDAVLPSLGGLLERFRKRLRNRNALTGRACHVLLCWSPLNYRVGYGGTLSPNSVTGAAADGDSSDERAGGDAQTVANVGATEVWDSRAVTQNMAIHETIHTFLPNDIVESIGDAYCDHELGTAVRTDAETLEVSPIATAYAGPDRIGGGTRFHGTGCCDRSRFVRHDGTDGIENWTYTTELSDATCEGVTRFLERRFEP</sequence>
<protein>
    <submittedName>
        <fullName evidence="1">Uncharacterized protein</fullName>
    </submittedName>
</protein>
<organism evidence="1 2">
    <name type="scientific">Natrinema versiforme</name>
    <dbReference type="NCBI Taxonomy" id="88724"/>
    <lineage>
        <taxon>Archaea</taxon>
        <taxon>Methanobacteriati</taxon>
        <taxon>Methanobacteriota</taxon>
        <taxon>Stenosarchaea group</taxon>
        <taxon>Halobacteria</taxon>
        <taxon>Halobacteriales</taxon>
        <taxon>Natrialbaceae</taxon>
        <taxon>Natrinema</taxon>
    </lineage>
</organism>
<dbReference type="RefSeq" id="WP_138246584.1">
    <property type="nucleotide sequence ID" value="NZ_CP040330.1"/>
</dbReference>
<dbReference type="Proteomes" id="UP000302218">
    <property type="component" value="Chromosome"/>
</dbReference>
<dbReference type="OrthoDB" id="195608at2157"/>
<evidence type="ECO:0000313" key="1">
    <source>
        <dbReference type="EMBL" id="QCS44136.1"/>
    </source>
</evidence>
<evidence type="ECO:0000313" key="2">
    <source>
        <dbReference type="Proteomes" id="UP000302218"/>
    </source>
</evidence>
<proteinExistence type="predicted"/>
<name>A0A4V1G052_9EURY</name>